<dbReference type="NCBIfam" id="NF008747">
    <property type="entry name" value="PRK11780.1"/>
    <property type="match status" value="1"/>
</dbReference>
<dbReference type="PANTHER" id="PTHR10224">
    <property type="entry name" value="ES1 PROTEIN HOMOLOG, MITOCHONDRIAL"/>
    <property type="match status" value="1"/>
</dbReference>
<accession>A0AAN8XMR4</accession>
<reference evidence="1 2" key="1">
    <citation type="submission" date="2023-11" db="EMBL/GenBank/DDBJ databases">
        <title>Halocaridina rubra genome assembly.</title>
        <authorList>
            <person name="Smith C."/>
        </authorList>
    </citation>
    <scope>NUCLEOTIDE SEQUENCE [LARGE SCALE GENOMIC DNA]</scope>
    <source>
        <strain evidence="1">EP-1</strain>
        <tissue evidence="1">Whole</tissue>
    </source>
</reference>
<protein>
    <submittedName>
        <fullName evidence="1">Es1 protein, mitochondrial</fullName>
    </submittedName>
</protein>
<dbReference type="PANTHER" id="PTHR10224:SF17">
    <property type="entry name" value="DJ-1_PFPI DOMAIN-CONTAINING PROTEIN"/>
    <property type="match status" value="1"/>
</dbReference>
<dbReference type="SUPFAM" id="SSF52317">
    <property type="entry name" value="Class I glutamine amidotransferase-like"/>
    <property type="match status" value="1"/>
</dbReference>
<comment type="caution">
    <text evidence="1">The sequence shown here is derived from an EMBL/GenBank/DDBJ whole genome shotgun (WGS) entry which is preliminary data.</text>
</comment>
<dbReference type="InterPro" id="IPR029062">
    <property type="entry name" value="Class_I_gatase-like"/>
</dbReference>
<gene>
    <name evidence="1" type="primary">ES1</name>
    <name evidence="1" type="ORF">SK128_024103</name>
</gene>
<evidence type="ECO:0000313" key="1">
    <source>
        <dbReference type="EMBL" id="KAK7081049.1"/>
    </source>
</evidence>
<proteinExistence type="predicted"/>
<dbReference type="CDD" id="cd03133">
    <property type="entry name" value="GATase1_ES1"/>
    <property type="match status" value="1"/>
</dbReference>
<dbReference type="GO" id="GO:0005739">
    <property type="term" value="C:mitochondrion"/>
    <property type="evidence" value="ECO:0007669"/>
    <property type="project" value="TreeGrafter"/>
</dbReference>
<organism evidence="1 2">
    <name type="scientific">Halocaridina rubra</name>
    <name type="common">Hawaiian red shrimp</name>
    <dbReference type="NCBI Taxonomy" id="373956"/>
    <lineage>
        <taxon>Eukaryota</taxon>
        <taxon>Metazoa</taxon>
        <taxon>Ecdysozoa</taxon>
        <taxon>Arthropoda</taxon>
        <taxon>Crustacea</taxon>
        <taxon>Multicrustacea</taxon>
        <taxon>Malacostraca</taxon>
        <taxon>Eumalacostraca</taxon>
        <taxon>Eucarida</taxon>
        <taxon>Decapoda</taxon>
        <taxon>Pleocyemata</taxon>
        <taxon>Caridea</taxon>
        <taxon>Atyoidea</taxon>
        <taxon>Atyidae</taxon>
        <taxon>Halocaridina</taxon>
    </lineage>
</organism>
<dbReference type="AlphaFoldDB" id="A0AAN8XMR4"/>
<keyword evidence="2" id="KW-1185">Reference proteome</keyword>
<sequence>MRKDLGYQRLFRLEARRHHVNEYNEVRYENPEVTKRSSLFFSQNENNEEHHKTPLPPPPPTPLVRVDSVDSNGVKQDFVNYTLTLKKMLNLAKTAAKTLSTRLFSNSASLQAPTVAVVLSGSGVYDGSEIHEASAALVALTRAGATVECYAPDVSQMHTIDHTKGAPDESQSRNVMAESARISRGNIKSLDQLSSGTADAVFFPGGFGAAKNLSDFAVSGADMKVIGDVERIIKDFHSSKKPIGFCCIAPMLAAKVLGNSGVTITLGKSDDGSGKWPYAGSIEAAKALGANAVEKGVDEVLIDDANQVVTTPAFMYEGKFHEIHDGVAKAINALLGLIKN</sequence>
<dbReference type="EMBL" id="JAXCGZ010005716">
    <property type="protein sequence ID" value="KAK7081049.1"/>
    <property type="molecule type" value="Genomic_DNA"/>
</dbReference>
<dbReference type="Proteomes" id="UP001381693">
    <property type="component" value="Unassembled WGS sequence"/>
</dbReference>
<name>A0AAN8XMR4_HALRR</name>
<evidence type="ECO:0000313" key="2">
    <source>
        <dbReference type="Proteomes" id="UP001381693"/>
    </source>
</evidence>
<dbReference type="Gene3D" id="3.40.50.880">
    <property type="match status" value="1"/>
</dbReference>